<dbReference type="PATRIC" id="fig|442.7.peg.3342"/>
<protein>
    <submittedName>
        <fullName evidence="1">Uncharacterized protein</fullName>
    </submittedName>
</protein>
<accession>A0A149QRY5</accession>
<dbReference type="AlphaFoldDB" id="A0A149QRY5"/>
<evidence type="ECO:0000313" key="1">
    <source>
        <dbReference type="EMBL" id="KXV00062.1"/>
    </source>
</evidence>
<gene>
    <name evidence="1" type="ORF">AD929_12590</name>
</gene>
<proteinExistence type="predicted"/>
<sequence length="464" mass="50757">MGESPNVRSTVEFLAPGCDFRKAGANEHRVQADAIRAASAKTVVDDFMPSELFLFSAGLHSAGVFARPSASSDATLELYRHRERGLDIGRDLMVPETQEVMFADVYGVLAMRGRPEAAAAVDDFIRSRALGFMGVVSVNDLTADACREASRVSEIPGSSSTDIPGRIPDGLITLCQSIVTRHALSGEAADMLNSTRLEFWKEHGDWRGCSIDRVRDKLCDFFVSRPFGSLASEIQSAFEGVVMSSELRDLGTRHELVQAGAVELAELIERQGRLGLARNASDIKQRVAVKEAALKPHEVSKIAGWWTPAMHLARSLDDNLPEGVAPVDAVIDAMMTETLPAYMNVRFPRAHNEAREWSSLFETLSPELKSRGLNHGASLLLKAAEENDIRKTGTSADILRVMAICCRNDQAFRCQYGHTPLGEVVGMVPANPGEPVSLDVADFIYEMSVPQRPEPVLHKMQALR</sequence>
<dbReference type="Proteomes" id="UP000075573">
    <property type="component" value="Unassembled WGS sequence"/>
</dbReference>
<comment type="caution">
    <text evidence="1">The sequence shown here is derived from an EMBL/GenBank/DDBJ whole genome shotgun (WGS) entry which is preliminary data.</text>
</comment>
<name>A0A149QRY5_9PROT</name>
<evidence type="ECO:0000313" key="2">
    <source>
        <dbReference type="Proteomes" id="UP000075573"/>
    </source>
</evidence>
<organism evidence="1 2">
    <name type="scientific">Gluconobacter potus</name>
    <dbReference type="NCBI Taxonomy" id="2724927"/>
    <lineage>
        <taxon>Bacteria</taxon>
        <taxon>Pseudomonadati</taxon>
        <taxon>Pseudomonadota</taxon>
        <taxon>Alphaproteobacteria</taxon>
        <taxon>Acetobacterales</taxon>
        <taxon>Acetobacteraceae</taxon>
        <taxon>Gluconobacter</taxon>
    </lineage>
</organism>
<dbReference type="EMBL" id="LHZB01000118">
    <property type="protein sequence ID" value="KXV00062.1"/>
    <property type="molecule type" value="Genomic_DNA"/>
</dbReference>
<reference evidence="1 2" key="1">
    <citation type="submission" date="2015-06" db="EMBL/GenBank/DDBJ databases">
        <title>Improved classification and identification of acetic acid bacteria using matrix-assisted laser desorption/ionization time-of-flight mass spectrometry; Gluconobacter nephelii and Gluconobacter uchimurae are later heterotypic synonyms of Gluconobacter japonicus and Gluconobacter oxydans, respectively.</title>
        <authorList>
            <person name="Li L."/>
            <person name="Cleenwerck I."/>
            <person name="De Vuyst L."/>
            <person name="Vandamme P."/>
        </authorList>
    </citation>
    <scope>NUCLEOTIDE SEQUENCE [LARGE SCALE GENOMIC DNA]</scope>
    <source>
        <strain evidence="1 2">LMG 1764</strain>
    </source>
</reference>